<keyword evidence="11" id="KW-1133">Transmembrane helix</keyword>
<dbReference type="HAMAP" id="MF_00719">
    <property type="entry name" value="CobS"/>
    <property type="match status" value="1"/>
</dbReference>
<dbReference type="PANTHER" id="PTHR43463:SF1">
    <property type="entry name" value="NICOTINATE-NUCLEOTIDE--DIMETHYLBENZIMIDAZOLE PHOSPHORIBOSYLTRANSFERASE"/>
    <property type="match status" value="1"/>
</dbReference>
<dbReference type="Pfam" id="PF02654">
    <property type="entry name" value="CobS"/>
    <property type="match status" value="1"/>
</dbReference>
<dbReference type="EMBL" id="BLLK01000075">
    <property type="protein sequence ID" value="GFH61771.1"/>
    <property type="molecule type" value="Genomic_DNA"/>
</dbReference>
<evidence type="ECO:0000256" key="4">
    <source>
        <dbReference type="ARBA" id="ARBA00015486"/>
    </source>
</evidence>
<sequence>MAPNNGLANAKPKKSGSTTILESGTVEGRGMGTNINSRQVISKQIQEFLEGEGKLSPKAEFRAFFTVWSFVTRLPSPTWVDHHPGYLMRGMAYFPLSGLLIGMFVSSFFDFAHVALALPLTISSVLAEVASIWVTGCFHEDGLADSADGIGGGWSRDQILKIMTDTRLGTYGCTILLLYMIAKVELIAVAGASVWTLGACSGAGPSILVTQMMARLTAPILIRTRDYVDEQGPKYKFYSFMVKAKHLVSWHRLIFAAMTSFVVAALAYGAEKGFILTTAVIIASGFAGRYGEYLLGGVMGDFLGATICVTEVFLLIVLTLIQKLNEEGDFFSYLIAQAYDVGVGKMTLQDLMRNERNIALLQFVLVVLLTVIWCSNVGHPPVFVRESVVATKEDDQIRIALDSDSSNKNELSPLDQSLTCPSKSFKRKYESARDYLDTLAKPKGSLGTLEDWAARISVLQQSSKPKIEKASCLIFVGDHGVAKSKEEGGEQCSAYPQAVTQKVVEGLENGLAGASVLAKCNNVSLKVIDVGMNADFDEGEVVIVSPHKLHGGTKNFCLGPAMSKEEMDKCIEAGEESTKQCIEKEKPDVLIFGEVGIGNTTTSSTLLAALTGVAVKELCGYGATMTRNGESEIVSNKVAIVENAMKYHQQLGSFDPRFVDLALRSVGGAEIASIVGALFEASHHSIPVLIDGFIVTTAAMVATIMNPEVSRILLFATKSTEKGQAAAFEKINEYTRDHGLPEHVPAALDMNLRMGEATGALMCVPILKSAAAMMKDLATLDTVLKLERKSSSC</sequence>
<dbReference type="InterPro" id="IPR023195">
    <property type="entry name" value="Nict_dMeBzImd_PRibTrfase_N"/>
</dbReference>
<dbReference type="Gene3D" id="1.10.1610.10">
    <property type="match status" value="1"/>
</dbReference>
<comment type="catalytic activity">
    <reaction evidence="9">
        <text>5,6-dimethylbenzimidazole + nicotinate beta-D-ribonucleotide = alpha-ribazole 5'-phosphate + nicotinate + H(+)</text>
        <dbReference type="Rhea" id="RHEA:11196"/>
        <dbReference type="ChEBI" id="CHEBI:15378"/>
        <dbReference type="ChEBI" id="CHEBI:15890"/>
        <dbReference type="ChEBI" id="CHEBI:32544"/>
        <dbReference type="ChEBI" id="CHEBI:57502"/>
        <dbReference type="ChEBI" id="CHEBI:57918"/>
        <dbReference type="EC" id="2.4.2.21"/>
    </reaction>
</comment>
<comment type="caution">
    <text evidence="12">The sequence shown here is derived from an EMBL/GenBank/DDBJ whole genome shotgun (WGS) entry which is preliminary data.</text>
</comment>
<accession>A0AAD3HFV5</accession>
<dbReference type="EC" id="2.4.2.21" evidence="3"/>
<dbReference type="InterPro" id="IPR003200">
    <property type="entry name" value="Nict_dMeBzImd_PRibTrfase"/>
</dbReference>
<keyword evidence="11" id="KW-0472">Membrane</keyword>
<dbReference type="Gene3D" id="3.40.50.10210">
    <property type="match status" value="1"/>
</dbReference>
<feature type="region of interest" description="Disordered" evidence="10">
    <location>
        <begin position="1"/>
        <end position="28"/>
    </location>
</feature>
<feature type="transmembrane region" description="Helical" evidence="11">
    <location>
        <begin position="360"/>
        <end position="378"/>
    </location>
</feature>
<dbReference type="GO" id="GO:0051073">
    <property type="term" value="F:adenosylcobinamide-GDP ribazoletransferase activity"/>
    <property type="evidence" value="ECO:0007669"/>
    <property type="project" value="InterPro"/>
</dbReference>
<evidence type="ECO:0000256" key="1">
    <source>
        <dbReference type="ARBA" id="ARBA00005049"/>
    </source>
</evidence>
<evidence type="ECO:0000256" key="2">
    <source>
        <dbReference type="ARBA" id="ARBA00007110"/>
    </source>
</evidence>
<organism evidence="12 13">
    <name type="scientific">Chaetoceros tenuissimus</name>
    <dbReference type="NCBI Taxonomy" id="426638"/>
    <lineage>
        <taxon>Eukaryota</taxon>
        <taxon>Sar</taxon>
        <taxon>Stramenopiles</taxon>
        <taxon>Ochrophyta</taxon>
        <taxon>Bacillariophyta</taxon>
        <taxon>Coscinodiscophyceae</taxon>
        <taxon>Chaetocerotophycidae</taxon>
        <taxon>Chaetocerotales</taxon>
        <taxon>Chaetocerotaceae</taxon>
        <taxon>Chaetoceros</taxon>
    </lineage>
</organism>
<evidence type="ECO:0000256" key="10">
    <source>
        <dbReference type="SAM" id="MobiDB-lite"/>
    </source>
</evidence>
<comment type="similarity">
    <text evidence="2">Belongs to the CobT family.</text>
</comment>
<evidence type="ECO:0000313" key="12">
    <source>
        <dbReference type="EMBL" id="GFH61771.1"/>
    </source>
</evidence>
<keyword evidence="5" id="KW-0169">Cobalamin biosynthesis</keyword>
<feature type="transmembrane region" description="Helical" evidence="11">
    <location>
        <begin position="302"/>
        <end position="324"/>
    </location>
</feature>
<dbReference type="GO" id="GO:0008818">
    <property type="term" value="F:cobalamin 5'-phosphate synthase activity"/>
    <property type="evidence" value="ECO:0007669"/>
    <property type="project" value="InterPro"/>
</dbReference>
<keyword evidence="13" id="KW-1185">Reference proteome</keyword>
<evidence type="ECO:0000256" key="3">
    <source>
        <dbReference type="ARBA" id="ARBA00011991"/>
    </source>
</evidence>
<feature type="transmembrane region" description="Helical" evidence="11">
    <location>
        <begin position="92"/>
        <end position="116"/>
    </location>
</feature>
<dbReference type="InterPro" id="IPR003805">
    <property type="entry name" value="CobS"/>
</dbReference>
<evidence type="ECO:0000313" key="13">
    <source>
        <dbReference type="Proteomes" id="UP001054902"/>
    </source>
</evidence>
<name>A0AAD3HFV5_9STRA</name>
<evidence type="ECO:0000256" key="8">
    <source>
        <dbReference type="ARBA" id="ARBA00030686"/>
    </source>
</evidence>
<evidence type="ECO:0000256" key="9">
    <source>
        <dbReference type="ARBA" id="ARBA00047340"/>
    </source>
</evidence>
<evidence type="ECO:0000256" key="7">
    <source>
        <dbReference type="ARBA" id="ARBA00022679"/>
    </source>
</evidence>
<dbReference type="PANTHER" id="PTHR43463">
    <property type="entry name" value="NICOTINATE-NUCLEOTIDE--DIMETHYLBENZIMIDAZOLE PHOSPHORIBOSYLTRANSFERASE"/>
    <property type="match status" value="1"/>
</dbReference>
<feature type="transmembrane region" description="Helical" evidence="11">
    <location>
        <begin position="186"/>
        <end position="209"/>
    </location>
</feature>
<dbReference type="CDD" id="cd02439">
    <property type="entry name" value="DMB-PRT_CobT"/>
    <property type="match status" value="1"/>
</dbReference>
<keyword evidence="7" id="KW-0808">Transferase</keyword>
<evidence type="ECO:0000256" key="5">
    <source>
        <dbReference type="ARBA" id="ARBA00022573"/>
    </source>
</evidence>
<dbReference type="InterPro" id="IPR036087">
    <property type="entry name" value="Nict_dMeBzImd_PRibTrfase_sf"/>
</dbReference>
<keyword evidence="6 12" id="KW-0328">Glycosyltransferase</keyword>
<dbReference type="Proteomes" id="UP001054902">
    <property type="component" value="Unassembled WGS sequence"/>
</dbReference>
<dbReference type="SUPFAM" id="SSF52733">
    <property type="entry name" value="Nicotinate mononucleotide:5,6-dimethylbenzimidazole phosphoribosyltransferase (CobT)"/>
    <property type="match status" value="1"/>
</dbReference>
<comment type="pathway">
    <text evidence="1">Nucleoside biosynthesis; alpha-ribazole biosynthesis; alpha-ribazole from 5,6-dimethylbenzimidazole: step 1/2.</text>
</comment>
<gene>
    <name evidence="12" type="ORF">CTEN210_18247</name>
</gene>
<reference evidence="12 13" key="1">
    <citation type="journal article" date="2021" name="Sci. Rep.">
        <title>The genome of the diatom Chaetoceros tenuissimus carries an ancient integrated fragment of an extant virus.</title>
        <authorList>
            <person name="Hongo Y."/>
            <person name="Kimura K."/>
            <person name="Takaki Y."/>
            <person name="Yoshida Y."/>
            <person name="Baba S."/>
            <person name="Kobayashi G."/>
            <person name="Nagasaki K."/>
            <person name="Hano T."/>
            <person name="Tomaru Y."/>
        </authorList>
    </citation>
    <scope>NUCLEOTIDE SEQUENCE [LARGE SCALE GENOMIC DNA]</scope>
    <source>
        <strain evidence="12 13">NIES-3715</strain>
    </source>
</reference>
<dbReference type="GO" id="GO:0008939">
    <property type="term" value="F:nicotinate-nucleotide-dimethylbenzimidazole phosphoribosyltransferase activity"/>
    <property type="evidence" value="ECO:0007669"/>
    <property type="project" value="UniProtKB-EC"/>
</dbReference>
<evidence type="ECO:0000256" key="11">
    <source>
        <dbReference type="SAM" id="Phobius"/>
    </source>
</evidence>
<evidence type="ECO:0000256" key="6">
    <source>
        <dbReference type="ARBA" id="ARBA00022676"/>
    </source>
</evidence>
<feature type="transmembrane region" description="Helical" evidence="11">
    <location>
        <begin position="250"/>
        <end position="268"/>
    </location>
</feature>
<proteinExistence type="inferred from homology"/>
<protein>
    <recommendedName>
        <fullName evidence="4">Nicotinate-nucleotide--dimethylbenzimidazole phosphoribosyltransferase</fullName>
        <ecNumber evidence="3">2.4.2.21</ecNumber>
    </recommendedName>
    <alternativeName>
        <fullName evidence="8">N(1)-alpha-phosphoribosyltransferase</fullName>
    </alternativeName>
</protein>
<dbReference type="Pfam" id="PF02277">
    <property type="entry name" value="DBI_PRT"/>
    <property type="match status" value="1"/>
</dbReference>
<dbReference type="AlphaFoldDB" id="A0AAD3HFV5"/>
<keyword evidence="11" id="KW-0812">Transmembrane</keyword>